<evidence type="ECO:0000313" key="9">
    <source>
        <dbReference type="Proteomes" id="UP001193389"/>
    </source>
</evidence>
<dbReference type="Gene3D" id="1.20.1510.10">
    <property type="entry name" value="Cation efflux protein transmembrane domain"/>
    <property type="match status" value="1"/>
</dbReference>
<evidence type="ECO:0000256" key="5">
    <source>
        <dbReference type="ARBA" id="ARBA00023136"/>
    </source>
</evidence>
<dbReference type="RefSeq" id="WP_318348994.1">
    <property type="nucleotide sequence ID" value="NZ_AP018694.1"/>
</dbReference>
<evidence type="ECO:0000256" key="4">
    <source>
        <dbReference type="ARBA" id="ARBA00022989"/>
    </source>
</evidence>
<dbReference type="InterPro" id="IPR058533">
    <property type="entry name" value="Cation_efflux_TM"/>
</dbReference>
<evidence type="ECO:0000256" key="6">
    <source>
        <dbReference type="SAM" id="Phobius"/>
    </source>
</evidence>
<feature type="transmembrane region" description="Helical" evidence="6">
    <location>
        <begin position="190"/>
        <end position="212"/>
    </location>
</feature>
<accession>A0A5K7S2Z8</accession>
<keyword evidence="4 6" id="KW-1133">Transmembrane helix</keyword>
<dbReference type="GO" id="GO:0008324">
    <property type="term" value="F:monoatomic cation transmembrane transporter activity"/>
    <property type="evidence" value="ECO:0007669"/>
    <property type="project" value="InterPro"/>
</dbReference>
<dbReference type="KEGG" id="anf:AQPE_0012"/>
<feature type="domain" description="Cation efflux protein transmembrane" evidence="7">
    <location>
        <begin position="11"/>
        <end position="213"/>
    </location>
</feature>
<keyword evidence="5 6" id="KW-0472">Membrane</keyword>
<dbReference type="InterPro" id="IPR040177">
    <property type="entry name" value="SLC30A9"/>
</dbReference>
<comment type="subcellular location">
    <subcellularLocation>
        <location evidence="1">Membrane</location>
        <topology evidence="1">Multi-pass membrane protein</topology>
    </subcellularLocation>
</comment>
<keyword evidence="9" id="KW-1185">Reference proteome</keyword>
<name>A0A5K7S2Z8_9BACT</name>
<dbReference type="EMBL" id="AP018694">
    <property type="protein sequence ID" value="BBE15876.1"/>
    <property type="molecule type" value="Genomic_DNA"/>
</dbReference>
<dbReference type="GO" id="GO:0016020">
    <property type="term" value="C:membrane"/>
    <property type="evidence" value="ECO:0007669"/>
    <property type="project" value="UniProtKB-SubCell"/>
</dbReference>
<dbReference type="SUPFAM" id="SSF160240">
    <property type="entry name" value="Cation efflux protein cytoplasmic domain-like"/>
    <property type="match status" value="1"/>
</dbReference>
<protein>
    <submittedName>
        <fullName evidence="8">Transport protein</fullName>
    </submittedName>
</protein>
<dbReference type="Pfam" id="PF01545">
    <property type="entry name" value="Cation_efflux"/>
    <property type="match status" value="1"/>
</dbReference>
<feature type="transmembrane region" description="Helical" evidence="6">
    <location>
        <begin position="77"/>
        <end position="98"/>
    </location>
</feature>
<feature type="transmembrane region" description="Helical" evidence="6">
    <location>
        <begin position="159"/>
        <end position="184"/>
    </location>
</feature>
<dbReference type="SUPFAM" id="SSF161111">
    <property type="entry name" value="Cation efflux protein transmembrane domain-like"/>
    <property type="match status" value="1"/>
</dbReference>
<dbReference type="PANTHER" id="PTHR13414">
    <property type="entry name" value="HUEL-CATION TRANSPORTER"/>
    <property type="match status" value="1"/>
</dbReference>
<evidence type="ECO:0000313" key="8">
    <source>
        <dbReference type="EMBL" id="BBE15876.1"/>
    </source>
</evidence>
<evidence type="ECO:0000256" key="1">
    <source>
        <dbReference type="ARBA" id="ARBA00004141"/>
    </source>
</evidence>
<dbReference type="InterPro" id="IPR002524">
    <property type="entry name" value="Cation_efflux"/>
</dbReference>
<evidence type="ECO:0000256" key="2">
    <source>
        <dbReference type="ARBA" id="ARBA00022448"/>
    </source>
</evidence>
<dbReference type="AlphaFoldDB" id="A0A5K7S2Z8"/>
<dbReference type="InterPro" id="IPR027469">
    <property type="entry name" value="Cation_efflux_TMD_sf"/>
</dbReference>
<evidence type="ECO:0000259" key="7">
    <source>
        <dbReference type="Pfam" id="PF01545"/>
    </source>
</evidence>
<organism evidence="8 9">
    <name type="scientific">Aquipluma nitroreducens</name>
    <dbReference type="NCBI Taxonomy" id="2010828"/>
    <lineage>
        <taxon>Bacteria</taxon>
        <taxon>Pseudomonadati</taxon>
        <taxon>Bacteroidota</taxon>
        <taxon>Bacteroidia</taxon>
        <taxon>Marinilabiliales</taxon>
        <taxon>Prolixibacteraceae</taxon>
        <taxon>Aquipluma</taxon>
    </lineage>
</organism>
<feature type="transmembrane region" description="Helical" evidence="6">
    <location>
        <begin position="114"/>
        <end position="138"/>
    </location>
</feature>
<sequence>MSHQSSSVKSIIFALLANLGIAITKTVAAIITGSGAMLAESIHSFADCGNQGLLFVGLKNAKKAPTIDHPLGHGKAIYFWSFIVALILFSMGGLFSIYEGVHKLNSSEEISNPYIAIAVLSVSMLLEGASLWGCITQINKIRHGQSLWKWFRNSRKSELVVVMGEDVAALLGLAFALLSVVLSMITGNPIYDAIGSIGIGALLVVISIFLAVKIKGLLIGQSIAPEVRQEIIDFLEAQPEVKSVLNLITLQLGEQIMVAVKAKMENTETVDELIQNINRCEVELKKHNPAIQWSFFEPDVTD</sequence>
<reference evidence="8" key="1">
    <citation type="journal article" date="2020" name="Int. J. Syst. Evol. Microbiol.">
        <title>Aquipluma nitroreducens gen. nov. sp. nov., a novel facultatively anaerobic bacterium isolated from a freshwater lake.</title>
        <authorList>
            <person name="Watanabe M."/>
            <person name="Kojima H."/>
            <person name="Fukui M."/>
        </authorList>
    </citation>
    <scope>NUCLEOTIDE SEQUENCE</scope>
    <source>
        <strain evidence="8">MeG22</strain>
    </source>
</reference>
<evidence type="ECO:0000256" key="3">
    <source>
        <dbReference type="ARBA" id="ARBA00022692"/>
    </source>
</evidence>
<dbReference type="InterPro" id="IPR036837">
    <property type="entry name" value="Cation_efflux_CTD_sf"/>
</dbReference>
<keyword evidence="3 6" id="KW-0812">Transmembrane</keyword>
<dbReference type="GO" id="GO:0006829">
    <property type="term" value="P:zinc ion transport"/>
    <property type="evidence" value="ECO:0007669"/>
    <property type="project" value="InterPro"/>
</dbReference>
<gene>
    <name evidence="8" type="ORF">AQPE_0012</name>
</gene>
<dbReference type="Proteomes" id="UP001193389">
    <property type="component" value="Chromosome"/>
</dbReference>
<keyword evidence="2" id="KW-0813">Transport</keyword>
<feature type="transmembrane region" description="Helical" evidence="6">
    <location>
        <begin position="12"/>
        <end position="31"/>
    </location>
</feature>
<dbReference type="NCBIfam" id="TIGR01297">
    <property type="entry name" value="CDF"/>
    <property type="match status" value="1"/>
</dbReference>
<dbReference type="PANTHER" id="PTHR13414:SF9">
    <property type="entry name" value="PROTON-COUPLED ZINC ANTIPORTER SLC30A9, MITOCHONDRIAL"/>
    <property type="match status" value="1"/>
</dbReference>
<proteinExistence type="predicted"/>